<dbReference type="Proteomes" id="UP001386955">
    <property type="component" value="Unassembled WGS sequence"/>
</dbReference>
<dbReference type="GO" id="GO:0004474">
    <property type="term" value="F:malate synthase activity"/>
    <property type="evidence" value="ECO:0007669"/>
    <property type="project" value="UniProtKB-EC"/>
</dbReference>
<evidence type="ECO:0000256" key="1">
    <source>
        <dbReference type="ARBA" id="ARBA00004130"/>
    </source>
</evidence>
<dbReference type="InterPro" id="IPR006252">
    <property type="entry name" value="Malate_synthA"/>
</dbReference>
<keyword evidence="4 11" id="KW-0329">Glyoxylate bypass</keyword>
<dbReference type="PROSITE" id="PS00510">
    <property type="entry name" value="MALATE_SYNTHASE"/>
    <property type="match status" value="1"/>
</dbReference>
<evidence type="ECO:0000259" key="14">
    <source>
        <dbReference type="Pfam" id="PF20659"/>
    </source>
</evidence>
<evidence type="ECO:0000259" key="12">
    <source>
        <dbReference type="Pfam" id="PF01274"/>
    </source>
</evidence>
<dbReference type="Pfam" id="PF20656">
    <property type="entry name" value="MS_N"/>
    <property type="match status" value="1"/>
</dbReference>
<keyword evidence="8" id="KW-0576">Peroxisome</keyword>
<dbReference type="Pfam" id="PF01274">
    <property type="entry name" value="MS_TIM-barrel"/>
    <property type="match status" value="1"/>
</dbReference>
<evidence type="ECO:0000313" key="16">
    <source>
        <dbReference type="Proteomes" id="UP001386955"/>
    </source>
</evidence>
<organism evidence="15 16">
    <name type="scientific">Psophocarpus tetragonolobus</name>
    <name type="common">Winged bean</name>
    <name type="synonym">Dolichos tetragonolobus</name>
    <dbReference type="NCBI Taxonomy" id="3891"/>
    <lineage>
        <taxon>Eukaryota</taxon>
        <taxon>Viridiplantae</taxon>
        <taxon>Streptophyta</taxon>
        <taxon>Embryophyta</taxon>
        <taxon>Tracheophyta</taxon>
        <taxon>Spermatophyta</taxon>
        <taxon>Magnoliopsida</taxon>
        <taxon>eudicotyledons</taxon>
        <taxon>Gunneridae</taxon>
        <taxon>Pentapetalae</taxon>
        <taxon>rosids</taxon>
        <taxon>fabids</taxon>
        <taxon>Fabales</taxon>
        <taxon>Fabaceae</taxon>
        <taxon>Papilionoideae</taxon>
        <taxon>50 kb inversion clade</taxon>
        <taxon>NPAAA clade</taxon>
        <taxon>indigoferoid/millettioid clade</taxon>
        <taxon>Phaseoleae</taxon>
        <taxon>Psophocarpus</taxon>
    </lineage>
</organism>
<dbReference type="InterPro" id="IPR011076">
    <property type="entry name" value="Malate_synth_sf"/>
</dbReference>
<dbReference type="GO" id="GO:0006099">
    <property type="term" value="P:tricarboxylic acid cycle"/>
    <property type="evidence" value="ECO:0007669"/>
    <property type="project" value="UniProtKB-KW"/>
</dbReference>
<dbReference type="NCBIfam" id="TIGR01344">
    <property type="entry name" value="malate_syn_A"/>
    <property type="match status" value="1"/>
</dbReference>
<evidence type="ECO:0000256" key="3">
    <source>
        <dbReference type="ARBA" id="ARBA00006394"/>
    </source>
</evidence>
<reference evidence="15 16" key="1">
    <citation type="submission" date="2024-01" db="EMBL/GenBank/DDBJ databases">
        <title>The genomes of 5 underutilized Papilionoideae crops provide insights into root nodulation and disease resistanc.</title>
        <authorList>
            <person name="Jiang F."/>
        </authorList>
    </citation>
    <scope>NUCLEOTIDE SEQUENCE [LARGE SCALE GENOMIC DNA]</scope>
    <source>
        <strain evidence="15">DUOXIRENSHENG_FW03</strain>
        <tissue evidence="15">Leaves</tissue>
    </source>
</reference>
<dbReference type="InterPro" id="IPR048356">
    <property type="entry name" value="MS_N"/>
</dbReference>
<dbReference type="GO" id="GO:0006097">
    <property type="term" value="P:glyoxylate cycle"/>
    <property type="evidence" value="ECO:0007669"/>
    <property type="project" value="UniProtKB-KW"/>
</dbReference>
<evidence type="ECO:0000256" key="5">
    <source>
        <dbReference type="ARBA" id="ARBA00022453"/>
    </source>
</evidence>
<dbReference type="InterPro" id="IPR046363">
    <property type="entry name" value="MS_N_TIM-barrel_dom"/>
</dbReference>
<evidence type="ECO:0000256" key="9">
    <source>
        <dbReference type="ARBA" id="ARBA00047918"/>
    </source>
</evidence>
<dbReference type="Gene3D" id="3.20.20.360">
    <property type="entry name" value="Malate synthase, domain 3"/>
    <property type="match status" value="1"/>
</dbReference>
<keyword evidence="5" id="KW-0330">Glyoxysome</keyword>
<dbReference type="AlphaFoldDB" id="A0AAN9S588"/>
<keyword evidence="6 11" id="KW-0816">Tricarboxylic acid cycle</keyword>
<dbReference type="FunFam" id="3.20.20.360:FF:000001">
    <property type="entry name" value="Malate synthase"/>
    <property type="match status" value="1"/>
</dbReference>
<evidence type="ECO:0000256" key="2">
    <source>
        <dbReference type="ARBA" id="ARBA00004757"/>
    </source>
</evidence>
<evidence type="ECO:0000256" key="10">
    <source>
        <dbReference type="PIRSR" id="PIRSR601465-50"/>
    </source>
</evidence>
<accession>A0AAN9S588</accession>
<comment type="pathway">
    <text evidence="2 11">Carbohydrate metabolism; glyoxylate cycle; (S)-malate from isocitrate: step 2/2.</text>
</comment>
<dbReference type="CDD" id="cd00727">
    <property type="entry name" value="malate_synt_A"/>
    <property type="match status" value="1"/>
</dbReference>
<dbReference type="InterPro" id="IPR001465">
    <property type="entry name" value="Malate_synthase_TIM"/>
</dbReference>
<dbReference type="Gene3D" id="1.20.1220.12">
    <property type="entry name" value="Malate synthase, domain III"/>
    <property type="match status" value="1"/>
</dbReference>
<proteinExistence type="inferred from homology"/>
<protein>
    <recommendedName>
        <fullName evidence="11">Malate synthase</fullName>
        <ecNumber evidence="11">2.3.3.9</ecNumber>
    </recommendedName>
</protein>
<name>A0AAN9S588_PSOTE</name>
<dbReference type="SUPFAM" id="SSF51645">
    <property type="entry name" value="Malate synthase G"/>
    <property type="match status" value="1"/>
</dbReference>
<feature type="domain" description="Malate synthase TIM barrel" evidence="12">
    <location>
        <begin position="251"/>
        <end position="502"/>
    </location>
</feature>
<keyword evidence="16" id="KW-1185">Reference proteome</keyword>
<dbReference type="PANTHER" id="PTHR42902:SF1">
    <property type="entry name" value="MALATE SYNTHASE 1-RELATED"/>
    <property type="match status" value="1"/>
</dbReference>
<feature type="active site" description="Proton donor" evidence="10">
    <location>
        <position position="541"/>
    </location>
</feature>
<dbReference type="GO" id="GO:0009514">
    <property type="term" value="C:glyoxysome"/>
    <property type="evidence" value="ECO:0007669"/>
    <property type="project" value="UniProtKB-SubCell"/>
</dbReference>
<evidence type="ECO:0000256" key="4">
    <source>
        <dbReference type="ARBA" id="ARBA00022435"/>
    </source>
</evidence>
<evidence type="ECO:0000256" key="8">
    <source>
        <dbReference type="ARBA" id="ARBA00023140"/>
    </source>
</evidence>
<dbReference type="InterPro" id="IPR044856">
    <property type="entry name" value="Malate_synth_C_sf"/>
</dbReference>
<dbReference type="EC" id="2.3.3.9" evidence="11"/>
<comment type="similarity">
    <text evidence="3 11">Belongs to the malate synthase family.</text>
</comment>
<feature type="active site" description="Proton acceptor" evidence="10">
    <location>
        <position position="255"/>
    </location>
</feature>
<evidence type="ECO:0000259" key="13">
    <source>
        <dbReference type="Pfam" id="PF20656"/>
    </source>
</evidence>
<evidence type="ECO:0000256" key="11">
    <source>
        <dbReference type="RuleBase" id="RU000555"/>
    </source>
</evidence>
<dbReference type="InterPro" id="IPR048355">
    <property type="entry name" value="MS_C"/>
</dbReference>
<feature type="domain" description="Malate synthase C-terminal" evidence="14">
    <location>
        <begin position="507"/>
        <end position="628"/>
    </location>
</feature>
<comment type="catalytic activity">
    <reaction evidence="9 11">
        <text>glyoxylate + acetyl-CoA + H2O = (S)-malate + CoA + H(+)</text>
        <dbReference type="Rhea" id="RHEA:18181"/>
        <dbReference type="ChEBI" id="CHEBI:15377"/>
        <dbReference type="ChEBI" id="CHEBI:15378"/>
        <dbReference type="ChEBI" id="CHEBI:15589"/>
        <dbReference type="ChEBI" id="CHEBI:36655"/>
        <dbReference type="ChEBI" id="CHEBI:57287"/>
        <dbReference type="ChEBI" id="CHEBI:57288"/>
        <dbReference type="EC" id="2.3.3.9"/>
    </reaction>
</comment>
<dbReference type="FunFam" id="1.20.1220.12:FF:000001">
    <property type="entry name" value="Malate synthase"/>
    <property type="match status" value="1"/>
</dbReference>
<feature type="domain" description="Malate synthase N-terminal" evidence="13">
    <location>
        <begin position="97"/>
        <end position="160"/>
    </location>
</feature>
<sequence length="634" mass="71271">MLELNKSSSVSEFDLISAHGSPPSHGLIIPDFDSSVVCKTTLAHRICFGIIVFTNHQPQAKAKATTTIEGRKKERKGMELGSNTIPEAAPSYYDVPEGVDIRGRYDAEFAKILTKDALKFVAELQRELRNDIRHALECRREAKKKYNEGALPGFDPATTHIREQDWVCASVPPPVADRIVEITGPVERKMVINALNSGAKVFMADFEDALSPTWENLMSGQVNLKDAVGGTISFHDKVRNRVYKLNDQTAKLFVRPRGWHLPEAHILIDGEPAAGSLVDFGLYFYHNHSAFRSSQGAGYGPFFYLPKMEHSREAKIWNSVFEKAEDVAGIERGSIRATVLIETLPAVFQMNEILYELKEHSVGLNCGRWDYIFSYVKTFQAHPDRLLPDRVLVGMTQHFMKSYSDLLIRTCHRRGVHAMGGMAAQIPIKDDPVANEAALELVRKDKLREVKAGHDGTWAAHPGLIPTCMEVFNNNMSNAPNQIETVKREDAAHLTEQDLLQIPVGARTMEGLRLNTRVGIQYLAAWLSGSGCVPLYNLMEDAATAEISRVQNWQWLKYEVELDGDELGVKVNKEIFERVVEEEMARIEKEVGTEKFEKGMYKEACKLFTRQCTSPTLDDFLTLDAYNYIVVLLP</sequence>
<dbReference type="Pfam" id="PF20659">
    <property type="entry name" value="MS_C"/>
    <property type="match status" value="1"/>
</dbReference>
<comment type="caution">
    <text evidence="15">The sequence shown here is derived from an EMBL/GenBank/DDBJ whole genome shotgun (WGS) entry which is preliminary data.</text>
</comment>
<gene>
    <name evidence="15" type="ORF">VNO78_24017</name>
</gene>
<dbReference type="InterPro" id="IPR019830">
    <property type="entry name" value="Malate_synthase_CS"/>
</dbReference>
<dbReference type="PANTHER" id="PTHR42902">
    <property type="entry name" value="MALATE SYNTHASE"/>
    <property type="match status" value="1"/>
</dbReference>
<dbReference type="EMBL" id="JAYMYS010000006">
    <property type="protein sequence ID" value="KAK7389182.1"/>
    <property type="molecule type" value="Genomic_DNA"/>
</dbReference>
<evidence type="ECO:0000256" key="6">
    <source>
        <dbReference type="ARBA" id="ARBA00022532"/>
    </source>
</evidence>
<comment type="subcellular location">
    <subcellularLocation>
        <location evidence="1">Glyoxysome</location>
    </subcellularLocation>
</comment>
<evidence type="ECO:0000256" key="7">
    <source>
        <dbReference type="ARBA" id="ARBA00022679"/>
    </source>
</evidence>
<keyword evidence="7 11" id="KW-0808">Transferase</keyword>
<evidence type="ECO:0000313" key="15">
    <source>
        <dbReference type="EMBL" id="KAK7389182.1"/>
    </source>
</evidence>